<sequence length="315" mass="35265">MTALATHPNQQFLSEVRAGLSRPQKRLPCKYFYDQRGSELFDQICELDEYYPTRTELTITRRYAAEMAEQIGPRAALVEYGSGSSLKTRLLLDELIDPIAYVPVEICESHLVAAAERIGKRYPLIDVLPVCTDFTQAFALPTFPRMPSHAAAYFPGSTIGNFPPEAARRLLASIRQTVGAGGGAILGIDLQKPVKVLEAAYNDAAGVTAAFNLNLLERINRELDANFSLDDFEHRADYDPEHGRIDMLLVAQREHEVEIAGEPVRFRRGETIHTEHSHKYTLDGFTRLAARAGLTVRKAWTDPRDWFAVVHLVAE</sequence>
<dbReference type="Pfam" id="PF10017">
    <property type="entry name" value="Methyltransf_33"/>
    <property type="match status" value="1"/>
</dbReference>
<evidence type="ECO:0000313" key="4">
    <source>
        <dbReference type="EMBL" id="TWU00189.1"/>
    </source>
</evidence>
<evidence type="ECO:0000256" key="2">
    <source>
        <dbReference type="ARBA" id="ARBA00022679"/>
    </source>
</evidence>
<proteinExistence type="predicted"/>
<dbReference type="InterPro" id="IPR019257">
    <property type="entry name" value="MeTrfase_dom"/>
</dbReference>
<comment type="caution">
    <text evidence="4">The sequence shown here is derived from an EMBL/GenBank/DDBJ whole genome shotgun (WGS) entry which is preliminary data.</text>
</comment>
<gene>
    <name evidence="4" type="primary">egtD</name>
    <name evidence="4" type="ORF">Pla108_11340</name>
</gene>
<keyword evidence="1 4" id="KW-0489">Methyltransferase</keyword>
<keyword evidence="5" id="KW-1185">Reference proteome</keyword>
<reference evidence="4 5" key="1">
    <citation type="submission" date="2019-02" db="EMBL/GenBank/DDBJ databases">
        <title>Deep-cultivation of Planctomycetes and their phenomic and genomic characterization uncovers novel biology.</title>
        <authorList>
            <person name="Wiegand S."/>
            <person name="Jogler M."/>
            <person name="Boedeker C."/>
            <person name="Pinto D."/>
            <person name="Vollmers J."/>
            <person name="Rivas-Marin E."/>
            <person name="Kohn T."/>
            <person name="Peeters S.H."/>
            <person name="Heuer A."/>
            <person name="Rast P."/>
            <person name="Oberbeckmann S."/>
            <person name="Bunk B."/>
            <person name="Jeske O."/>
            <person name="Meyerdierks A."/>
            <person name="Storesund J.E."/>
            <person name="Kallscheuer N."/>
            <person name="Luecker S."/>
            <person name="Lage O.M."/>
            <person name="Pohl T."/>
            <person name="Merkel B.J."/>
            <person name="Hornburger P."/>
            <person name="Mueller R.-W."/>
            <person name="Bruemmer F."/>
            <person name="Labrenz M."/>
            <person name="Spormann A.M."/>
            <person name="Op Den Camp H."/>
            <person name="Overmann J."/>
            <person name="Amann R."/>
            <person name="Jetten M.S.M."/>
            <person name="Mascher T."/>
            <person name="Medema M.H."/>
            <person name="Devos D.P."/>
            <person name="Kaster A.-K."/>
            <person name="Ovreas L."/>
            <person name="Rohde M."/>
            <person name="Galperin M.Y."/>
            <person name="Jogler C."/>
        </authorList>
    </citation>
    <scope>NUCLEOTIDE SEQUENCE [LARGE SCALE GENOMIC DNA]</scope>
    <source>
        <strain evidence="4 5">Pla108</strain>
    </source>
</reference>
<evidence type="ECO:0000259" key="3">
    <source>
        <dbReference type="Pfam" id="PF10017"/>
    </source>
</evidence>
<dbReference type="PIRSF" id="PIRSF018005">
    <property type="entry name" value="UCP018005"/>
    <property type="match status" value="1"/>
</dbReference>
<dbReference type="InterPro" id="IPR035094">
    <property type="entry name" value="EgtD"/>
</dbReference>
<evidence type="ECO:0000256" key="1">
    <source>
        <dbReference type="ARBA" id="ARBA00022603"/>
    </source>
</evidence>
<keyword evidence="2 4" id="KW-0808">Transferase</keyword>
<dbReference type="PANTHER" id="PTHR43397:SF1">
    <property type="entry name" value="ERGOTHIONEINE BIOSYNTHESIS PROTEIN 1"/>
    <property type="match status" value="1"/>
</dbReference>
<dbReference type="PANTHER" id="PTHR43397">
    <property type="entry name" value="ERGOTHIONEINE BIOSYNTHESIS PROTEIN 1"/>
    <property type="match status" value="1"/>
</dbReference>
<dbReference type="Proteomes" id="UP000317421">
    <property type="component" value="Unassembled WGS sequence"/>
</dbReference>
<dbReference type="GO" id="GO:0052706">
    <property type="term" value="F:L-histidine N(alpha)-methyltransferase activity"/>
    <property type="evidence" value="ECO:0007669"/>
    <property type="project" value="UniProtKB-EC"/>
</dbReference>
<feature type="domain" description="Histidine-specific methyltransferase SAM-dependent" evidence="3">
    <location>
        <begin position="14"/>
        <end position="312"/>
    </location>
</feature>
<dbReference type="RefSeq" id="WP_146443833.1">
    <property type="nucleotide sequence ID" value="NZ_SJPR01000001.1"/>
</dbReference>
<dbReference type="Gene3D" id="3.40.50.150">
    <property type="entry name" value="Vaccinia Virus protein VP39"/>
    <property type="match status" value="1"/>
</dbReference>
<dbReference type="GO" id="GO:0032259">
    <property type="term" value="P:methylation"/>
    <property type="evidence" value="ECO:0007669"/>
    <property type="project" value="UniProtKB-KW"/>
</dbReference>
<dbReference type="InterPro" id="IPR017804">
    <property type="entry name" value="MeTrfase_EgtD-like"/>
</dbReference>
<dbReference type="EMBL" id="SJPR01000001">
    <property type="protein sequence ID" value="TWU00189.1"/>
    <property type="molecule type" value="Genomic_DNA"/>
</dbReference>
<evidence type="ECO:0000313" key="5">
    <source>
        <dbReference type="Proteomes" id="UP000317421"/>
    </source>
</evidence>
<dbReference type="EC" id="2.1.1.44" evidence="4"/>
<dbReference type="OrthoDB" id="5289726at2"/>
<dbReference type="NCBIfam" id="TIGR03438">
    <property type="entry name" value="egtD_ergothio"/>
    <property type="match status" value="1"/>
</dbReference>
<dbReference type="AlphaFoldDB" id="A0A5C6ALP2"/>
<dbReference type="InterPro" id="IPR051128">
    <property type="entry name" value="EgtD_Methyltrsf_superfamily"/>
</dbReference>
<organism evidence="4 5">
    <name type="scientific">Botrimarina colliarenosi</name>
    <dbReference type="NCBI Taxonomy" id="2528001"/>
    <lineage>
        <taxon>Bacteria</taxon>
        <taxon>Pseudomonadati</taxon>
        <taxon>Planctomycetota</taxon>
        <taxon>Planctomycetia</taxon>
        <taxon>Pirellulales</taxon>
        <taxon>Lacipirellulaceae</taxon>
        <taxon>Botrimarina</taxon>
    </lineage>
</organism>
<protein>
    <submittedName>
        <fullName evidence="4">Histidine-specific methyltransferase EgtD</fullName>
        <ecNumber evidence="4">2.1.1.44</ecNumber>
    </submittedName>
</protein>
<dbReference type="InterPro" id="IPR029063">
    <property type="entry name" value="SAM-dependent_MTases_sf"/>
</dbReference>
<accession>A0A5C6ALP2</accession>
<dbReference type="SUPFAM" id="SSF53335">
    <property type="entry name" value="S-adenosyl-L-methionine-dependent methyltransferases"/>
    <property type="match status" value="1"/>
</dbReference>
<name>A0A5C6ALP2_9BACT</name>